<evidence type="ECO:0000313" key="3">
    <source>
        <dbReference type="EMBL" id="OGD68654.1"/>
    </source>
</evidence>
<proteinExistence type="predicted"/>
<dbReference type="Proteomes" id="UP000186670">
    <property type="component" value="Unassembled WGS sequence"/>
</dbReference>
<evidence type="ECO:0000256" key="1">
    <source>
        <dbReference type="SAM" id="Phobius"/>
    </source>
</evidence>
<feature type="domain" description="Metallo-beta-lactamase" evidence="2">
    <location>
        <begin position="44"/>
        <end position="239"/>
    </location>
</feature>
<organism evidence="3 4">
    <name type="scientific">Candidatus Campbellbacteria bacterium RIFCSPHIGHO2_01_FULL_34_10</name>
    <dbReference type="NCBI Taxonomy" id="1797577"/>
    <lineage>
        <taxon>Bacteria</taxon>
        <taxon>Candidatus Campbelliibacteriota</taxon>
    </lineage>
</organism>
<evidence type="ECO:0000259" key="2">
    <source>
        <dbReference type="SMART" id="SM00849"/>
    </source>
</evidence>
<comment type="caution">
    <text evidence="3">The sequence shown here is derived from an EMBL/GenBank/DDBJ whole genome shotgun (WGS) entry which is preliminary data.</text>
</comment>
<dbReference type="InterPro" id="IPR052159">
    <property type="entry name" value="Competence_DNA_uptake"/>
</dbReference>
<dbReference type="PANTHER" id="PTHR30619">
    <property type="entry name" value="DNA INTERNALIZATION/COMPETENCE PROTEIN COMEC/REC2"/>
    <property type="match status" value="1"/>
</dbReference>
<dbReference type="SMART" id="SM00849">
    <property type="entry name" value="Lactamase_B"/>
    <property type="match status" value="1"/>
</dbReference>
<name>A0A1F5EN69_9BACT</name>
<gene>
    <name evidence="3" type="ORF">A2811_00130</name>
</gene>
<dbReference type="Pfam" id="PF00753">
    <property type="entry name" value="Lactamase_B"/>
    <property type="match status" value="1"/>
</dbReference>
<reference evidence="3 4" key="1">
    <citation type="journal article" date="2016" name="Nat. Commun.">
        <title>Thousands of microbial genomes shed light on interconnected biogeochemical processes in an aquifer system.</title>
        <authorList>
            <person name="Anantharaman K."/>
            <person name="Brown C.T."/>
            <person name="Hug L.A."/>
            <person name="Sharon I."/>
            <person name="Castelle C.J."/>
            <person name="Probst A.J."/>
            <person name="Thomas B.C."/>
            <person name="Singh A."/>
            <person name="Wilkins M.J."/>
            <person name="Karaoz U."/>
            <person name="Brodie E.L."/>
            <person name="Williams K.H."/>
            <person name="Hubbard S.S."/>
            <person name="Banfield J.F."/>
        </authorList>
    </citation>
    <scope>NUCLEOTIDE SEQUENCE [LARGE SCALE GENOMIC DNA]</scope>
</reference>
<accession>A0A1F5EN69</accession>
<feature type="transmembrane region" description="Helical" evidence="1">
    <location>
        <begin position="7"/>
        <end position="27"/>
    </location>
</feature>
<keyword evidence="1" id="KW-0812">Transmembrane</keyword>
<dbReference type="AlphaFoldDB" id="A0A1F5EN69"/>
<dbReference type="EMBL" id="MEZZ01000024">
    <property type="protein sequence ID" value="OGD68654.1"/>
    <property type="molecule type" value="Genomic_DNA"/>
</dbReference>
<evidence type="ECO:0000313" key="4">
    <source>
        <dbReference type="Proteomes" id="UP000186670"/>
    </source>
</evidence>
<dbReference type="InterPro" id="IPR001279">
    <property type="entry name" value="Metallo-B-lactamas"/>
</dbReference>
<sequence>MQNFNENFKLYVLSVLLILNLFIWSAVFDEQDNTLKVAFFDVGQGDAIFIKSPNGKQVLIDGGSNRAVMRNLGRVMPFYDRSIDIVIMTHPDADHLGGLLPVLKDYDVDLVMESGVETDSEIYLEYKRIVEEKGIKSILARQGQTINLGNDAYLSVLFPVSDTSDFETNTASVILKLVYGESSFLFTGDSPQVIEKYLAGVFGNELDIDVLKLGHHGSKTSNSELFLGITSPEYVVASVGKDNRYGHPHKEVLDLLEKLNLDLLRTDESGMIVFESDGGTEYQVSSSK</sequence>
<keyword evidence="1" id="KW-1133">Transmembrane helix</keyword>
<dbReference type="InterPro" id="IPR036866">
    <property type="entry name" value="RibonucZ/Hydroxyglut_hydro"/>
</dbReference>
<protein>
    <recommendedName>
        <fullName evidence="2">Metallo-beta-lactamase domain-containing protein</fullName>
    </recommendedName>
</protein>
<dbReference type="SUPFAM" id="SSF56281">
    <property type="entry name" value="Metallo-hydrolase/oxidoreductase"/>
    <property type="match status" value="1"/>
</dbReference>
<dbReference type="Gene3D" id="3.60.15.10">
    <property type="entry name" value="Ribonuclease Z/Hydroxyacylglutathione hydrolase-like"/>
    <property type="match status" value="1"/>
</dbReference>
<dbReference type="CDD" id="cd07731">
    <property type="entry name" value="ComA-like_MBL-fold"/>
    <property type="match status" value="1"/>
</dbReference>
<dbReference type="PANTHER" id="PTHR30619:SF1">
    <property type="entry name" value="RECOMBINATION PROTEIN 2"/>
    <property type="match status" value="1"/>
</dbReference>
<dbReference type="InterPro" id="IPR035681">
    <property type="entry name" value="ComA-like_MBL"/>
</dbReference>
<keyword evidence="1" id="KW-0472">Membrane</keyword>